<evidence type="ECO:0008006" key="3">
    <source>
        <dbReference type="Google" id="ProtNLM"/>
    </source>
</evidence>
<protein>
    <recommendedName>
        <fullName evidence="3">DUF2971 domain-containing protein</fullName>
    </recommendedName>
</protein>
<keyword evidence="2" id="KW-1185">Reference proteome</keyword>
<evidence type="ECO:0000313" key="1">
    <source>
        <dbReference type="EMBL" id="GAA1968971.1"/>
    </source>
</evidence>
<reference evidence="2" key="1">
    <citation type="journal article" date="2019" name="Int. J. Syst. Evol. Microbiol.">
        <title>The Global Catalogue of Microorganisms (GCM) 10K type strain sequencing project: providing services to taxonomists for standard genome sequencing and annotation.</title>
        <authorList>
            <consortium name="The Broad Institute Genomics Platform"/>
            <consortium name="The Broad Institute Genome Sequencing Center for Infectious Disease"/>
            <person name="Wu L."/>
            <person name="Ma J."/>
        </authorList>
    </citation>
    <scope>NUCLEOTIDE SEQUENCE [LARGE SCALE GENOMIC DNA]</scope>
    <source>
        <strain evidence="2">JCM 14901</strain>
    </source>
</reference>
<comment type="caution">
    <text evidence="1">The sequence shown here is derived from an EMBL/GenBank/DDBJ whole genome shotgun (WGS) entry which is preliminary data.</text>
</comment>
<gene>
    <name evidence="1" type="ORF">GCM10009776_35080</name>
</gene>
<organism evidence="1 2">
    <name type="scientific">Microbacterium deminutum</name>
    <dbReference type="NCBI Taxonomy" id="344164"/>
    <lineage>
        <taxon>Bacteria</taxon>
        <taxon>Bacillati</taxon>
        <taxon>Actinomycetota</taxon>
        <taxon>Actinomycetes</taxon>
        <taxon>Micrococcales</taxon>
        <taxon>Microbacteriaceae</taxon>
        <taxon>Microbacterium</taxon>
    </lineage>
</organism>
<name>A0ABP5CWQ0_9MICO</name>
<sequence>MVDDSVPGQVRIDRTANLWGAQESGGAYRRRHVYHYTDAAGMSGILQSNQLWATSATALNDSSEVKHGFEVCRVALQMWDEPDPLIRAVVGHLIDQASATQDLVDNTYIVSASSSSYLMNQWTGYAQSSGYCLTIRADVAFAPAGSEGRLASSEWVRVLYDSRSQHRMAQRLFGQLPGLASKDALRAITSLAAVLKHHAFAAEDEWRLIASLESRGHPNFRIRGNQIVPYVELRPAARETGEALFPSDEVAPVPVDQITVGPPTGMSAERRMNGLRRYLAARGLGTIPIENSEIPYVSD</sequence>
<evidence type="ECO:0000313" key="2">
    <source>
        <dbReference type="Proteomes" id="UP001499933"/>
    </source>
</evidence>
<proteinExistence type="predicted"/>
<dbReference type="Pfam" id="PF11185">
    <property type="entry name" value="DUF2971"/>
    <property type="match status" value="1"/>
</dbReference>
<accession>A0ABP5CWQ0</accession>
<dbReference type="InterPro" id="IPR021352">
    <property type="entry name" value="DUF2971"/>
</dbReference>
<dbReference type="EMBL" id="BAAAOG010000011">
    <property type="protein sequence ID" value="GAA1968971.1"/>
    <property type="molecule type" value="Genomic_DNA"/>
</dbReference>
<dbReference type="Proteomes" id="UP001499933">
    <property type="component" value="Unassembled WGS sequence"/>
</dbReference>